<sequence length="226" mass="25111">MELNKNLNRIFQCLSLYFAEISRREETMKEVKATRLTIDDAITFIQLSRNGKNLNISMLFAHFPFNSRVTHLDYKPVFDVNAEDGISAELPLANARQNTAQWQPPTAFPHTPLPAPRPVNSILKFESERRRRKPTSGSAAAGPGLGPLPSYPWLESAAVDSAARGAFSAAPACSCAPVAAALRRRVRGPWHFRRPPDARASFCLLPSRPCPGRAPSRPQFMYCCAY</sequence>
<dbReference type="AlphaFoldDB" id="A0A4C1TMC2"/>
<accession>A0A4C1TMC2</accession>
<gene>
    <name evidence="1" type="ORF">EVAR_92203_1</name>
</gene>
<evidence type="ECO:0000313" key="2">
    <source>
        <dbReference type="Proteomes" id="UP000299102"/>
    </source>
</evidence>
<keyword evidence="2" id="KW-1185">Reference proteome</keyword>
<proteinExistence type="predicted"/>
<comment type="caution">
    <text evidence="1">The sequence shown here is derived from an EMBL/GenBank/DDBJ whole genome shotgun (WGS) entry which is preliminary data.</text>
</comment>
<protein>
    <submittedName>
        <fullName evidence="1">Uncharacterized protein</fullName>
    </submittedName>
</protein>
<dbReference type="Proteomes" id="UP000299102">
    <property type="component" value="Unassembled WGS sequence"/>
</dbReference>
<organism evidence="1 2">
    <name type="scientific">Eumeta variegata</name>
    <name type="common">Bagworm moth</name>
    <name type="synonym">Eumeta japonica</name>
    <dbReference type="NCBI Taxonomy" id="151549"/>
    <lineage>
        <taxon>Eukaryota</taxon>
        <taxon>Metazoa</taxon>
        <taxon>Ecdysozoa</taxon>
        <taxon>Arthropoda</taxon>
        <taxon>Hexapoda</taxon>
        <taxon>Insecta</taxon>
        <taxon>Pterygota</taxon>
        <taxon>Neoptera</taxon>
        <taxon>Endopterygota</taxon>
        <taxon>Lepidoptera</taxon>
        <taxon>Glossata</taxon>
        <taxon>Ditrysia</taxon>
        <taxon>Tineoidea</taxon>
        <taxon>Psychidae</taxon>
        <taxon>Oiketicinae</taxon>
        <taxon>Eumeta</taxon>
    </lineage>
</organism>
<dbReference type="EMBL" id="BGZK01000070">
    <property type="protein sequence ID" value="GBP15195.1"/>
    <property type="molecule type" value="Genomic_DNA"/>
</dbReference>
<reference evidence="1 2" key="1">
    <citation type="journal article" date="2019" name="Commun. Biol.">
        <title>The bagworm genome reveals a unique fibroin gene that provides high tensile strength.</title>
        <authorList>
            <person name="Kono N."/>
            <person name="Nakamura H."/>
            <person name="Ohtoshi R."/>
            <person name="Tomita M."/>
            <person name="Numata K."/>
            <person name="Arakawa K."/>
        </authorList>
    </citation>
    <scope>NUCLEOTIDE SEQUENCE [LARGE SCALE GENOMIC DNA]</scope>
</reference>
<name>A0A4C1TMC2_EUMVA</name>
<evidence type="ECO:0000313" key="1">
    <source>
        <dbReference type="EMBL" id="GBP15195.1"/>
    </source>
</evidence>